<keyword evidence="2" id="KW-1185">Reference proteome</keyword>
<dbReference type="InterPro" id="IPR018772">
    <property type="entry name" value="Transcription_activator_HlyU"/>
</dbReference>
<name>A0A4Y3HUD9_9VIBR</name>
<dbReference type="EMBL" id="BJLF01000004">
    <property type="protein sequence ID" value="GEA50372.1"/>
    <property type="molecule type" value="Genomic_DNA"/>
</dbReference>
<evidence type="ECO:0000313" key="2">
    <source>
        <dbReference type="Proteomes" id="UP000318717"/>
    </source>
</evidence>
<organism evidence="1 2">
    <name type="scientific">Vibrio inusitatus NBRC 102082</name>
    <dbReference type="NCBI Taxonomy" id="1219070"/>
    <lineage>
        <taxon>Bacteria</taxon>
        <taxon>Pseudomonadati</taxon>
        <taxon>Pseudomonadota</taxon>
        <taxon>Gammaproteobacteria</taxon>
        <taxon>Vibrionales</taxon>
        <taxon>Vibrionaceae</taxon>
        <taxon>Vibrio</taxon>
    </lineage>
</organism>
<dbReference type="Pfam" id="PF10115">
    <property type="entry name" value="HlyU"/>
    <property type="match status" value="1"/>
</dbReference>
<reference evidence="1 2" key="1">
    <citation type="submission" date="2019-06" db="EMBL/GenBank/DDBJ databases">
        <title>Whole genome shotgun sequence of Vibrio inusitatus NBRC 102082.</title>
        <authorList>
            <person name="Hosoyama A."/>
            <person name="Uohara A."/>
            <person name="Ohji S."/>
            <person name="Ichikawa N."/>
        </authorList>
    </citation>
    <scope>NUCLEOTIDE SEQUENCE [LARGE SCALE GENOMIC DNA]</scope>
    <source>
        <strain evidence="1 2">NBRC 102082</strain>
    </source>
</reference>
<proteinExistence type="predicted"/>
<comment type="caution">
    <text evidence="1">The sequence shown here is derived from an EMBL/GenBank/DDBJ whole genome shotgun (WGS) entry which is preliminary data.</text>
</comment>
<protein>
    <submittedName>
        <fullName evidence="1">Transcriptional activator HlyU</fullName>
    </submittedName>
</protein>
<dbReference type="OrthoDB" id="9800971at2"/>
<dbReference type="AlphaFoldDB" id="A0A4Y3HUD9"/>
<sequence>MGWFSRLFGSKESPQEVIVEPIEYKGYLIYAEPIAEGGQYRIAGRITQGEGESMKTHRFIRSDLLGNQDDANELMLKKAQMLIDQMGETIFNK</sequence>
<accession>A0A4Y3HUD9</accession>
<evidence type="ECO:0000313" key="1">
    <source>
        <dbReference type="EMBL" id="GEA50372.1"/>
    </source>
</evidence>
<dbReference type="RefSeq" id="WP_141344762.1">
    <property type="nucleotide sequence ID" value="NZ_BJLF01000004.1"/>
</dbReference>
<gene>
    <name evidence="1" type="ORF">VIN01S_11760</name>
</gene>
<dbReference type="Proteomes" id="UP000318717">
    <property type="component" value="Unassembled WGS sequence"/>
</dbReference>